<accession>A0ABX0Y8C3</accession>
<dbReference type="Gene3D" id="2.60.40.290">
    <property type="match status" value="1"/>
</dbReference>
<dbReference type="SUPFAM" id="SSF49384">
    <property type="entry name" value="Carbohydrate-binding domain"/>
    <property type="match status" value="1"/>
</dbReference>
<dbReference type="InterPro" id="IPR012291">
    <property type="entry name" value="CBM2_carb-bd_dom_sf"/>
</dbReference>
<proteinExistence type="predicted"/>
<gene>
    <name evidence="2" type="ORF">HC031_32180</name>
</gene>
<dbReference type="EMBL" id="JAATVY010000078">
    <property type="protein sequence ID" value="NJC74336.1"/>
    <property type="molecule type" value="Genomic_DNA"/>
</dbReference>
<dbReference type="RefSeq" id="WP_167929230.1">
    <property type="nucleotide sequence ID" value="NZ_JAATVY010000078.1"/>
</dbReference>
<keyword evidence="3" id="KW-1185">Reference proteome</keyword>
<protein>
    <recommendedName>
        <fullName evidence="4">CBM2 domain-containing protein</fullName>
    </recommendedName>
</protein>
<sequence>MPRYLRSTIAVALLTVATVAVPTPARAATRLTATLSTTDNGSRWLDKYVVTNPTGTPITGWTLEFDLPTGAMIWEMSGESGTLMGAVDTGLR</sequence>
<evidence type="ECO:0000313" key="2">
    <source>
        <dbReference type="EMBL" id="NJC74336.1"/>
    </source>
</evidence>
<keyword evidence="1" id="KW-0732">Signal</keyword>
<name>A0ABX0Y8C3_9ACTN</name>
<feature type="signal peptide" evidence="1">
    <location>
        <begin position="1"/>
        <end position="27"/>
    </location>
</feature>
<evidence type="ECO:0008006" key="4">
    <source>
        <dbReference type="Google" id="ProtNLM"/>
    </source>
</evidence>
<dbReference type="Proteomes" id="UP000722989">
    <property type="component" value="Unassembled WGS sequence"/>
</dbReference>
<dbReference type="InterPro" id="IPR008965">
    <property type="entry name" value="CBM2/CBM3_carb-bd_dom_sf"/>
</dbReference>
<evidence type="ECO:0000256" key="1">
    <source>
        <dbReference type="SAM" id="SignalP"/>
    </source>
</evidence>
<feature type="chain" id="PRO_5046089522" description="CBM2 domain-containing protein" evidence="1">
    <location>
        <begin position="28"/>
        <end position="92"/>
    </location>
</feature>
<reference evidence="2 3" key="1">
    <citation type="submission" date="2020-03" db="EMBL/GenBank/DDBJ databases">
        <title>WGS of the type strain of Planosporangium spp.</title>
        <authorList>
            <person name="Thawai C."/>
        </authorList>
    </citation>
    <scope>NUCLEOTIDE SEQUENCE [LARGE SCALE GENOMIC DNA]</scope>
    <source>
        <strain evidence="2 3">TBRC 5610</strain>
    </source>
</reference>
<evidence type="ECO:0000313" key="3">
    <source>
        <dbReference type="Proteomes" id="UP000722989"/>
    </source>
</evidence>
<comment type="caution">
    <text evidence="2">The sequence shown here is derived from an EMBL/GenBank/DDBJ whole genome shotgun (WGS) entry which is preliminary data.</text>
</comment>
<organism evidence="2 3">
    <name type="scientific">Planosporangium thailandense</name>
    <dbReference type="NCBI Taxonomy" id="765197"/>
    <lineage>
        <taxon>Bacteria</taxon>
        <taxon>Bacillati</taxon>
        <taxon>Actinomycetota</taxon>
        <taxon>Actinomycetes</taxon>
        <taxon>Micromonosporales</taxon>
        <taxon>Micromonosporaceae</taxon>
        <taxon>Planosporangium</taxon>
    </lineage>
</organism>